<protein>
    <submittedName>
        <fullName evidence="2">Glycoside hydrolase family 27 protein</fullName>
    </submittedName>
</protein>
<dbReference type="OrthoDB" id="2645066at2759"/>
<organism evidence="2 3">
    <name type="scientific">Pisolithus tinctorius Marx 270</name>
    <dbReference type="NCBI Taxonomy" id="870435"/>
    <lineage>
        <taxon>Eukaryota</taxon>
        <taxon>Fungi</taxon>
        <taxon>Dikarya</taxon>
        <taxon>Basidiomycota</taxon>
        <taxon>Agaricomycotina</taxon>
        <taxon>Agaricomycetes</taxon>
        <taxon>Agaricomycetidae</taxon>
        <taxon>Boletales</taxon>
        <taxon>Sclerodermatineae</taxon>
        <taxon>Pisolithaceae</taxon>
        <taxon>Pisolithus</taxon>
    </lineage>
</organism>
<accession>A0A0C3JJ49</accession>
<proteinExistence type="predicted"/>
<keyword evidence="2" id="KW-0378">Hydrolase</keyword>
<dbReference type="InterPro" id="IPR013780">
    <property type="entry name" value="Glyco_hydro_b"/>
</dbReference>
<dbReference type="HOGENOM" id="CLU_119653_0_0_1"/>
<name>A0A0C3JJ49_PISTI</name>
<dbReference type="AlphaFoldDB" id="A0A0C3JJ49"/>
<dbReference type="InterPro" id="IPR041233">
    <property type="entry name" value="Melibiase_C"/>
</dbReference>
<dbReference type="Proteomes" id="UP000054217">
    <property type="component" value="Unassembled WGS sequence"/>
</dbReference>
<evidence type="ECO:0000313" key="2">
    <source>
        <dbReference type="EMBL" id="KIN97631.1"/>
    </source>
</evidence>
<dbReference type="EMBL" id="KN832026">
    <property type="protein sequence ID" value="KIN97631.1"/>
    <property type="molecule type" value="Genomic_DNA"/>
</dbReference>
<feature type="non-terminal residue" evidence="2">
    <location>
        <position position="1"/>
    </location>
</feature>
<evidence type="ECO:0000313" key="3">
    <source>
        <dbReference type="Proteomes" id="UP000054217"/>
    </source>
</evidence>
<dbReference type="Gene3D" id="2.60.40.1180">
    <property type="entry name" value="Golgi alpha-mannosidase II"/>
    <property type="match status" value="1"/>
</dbReference>
<dbReference type="Pfam" id="PF17801">
    <property type="entry name" value="Melibiase_C"/>
    <property type="match status" value="1"/>
</dbReference>
<dbReference type="InParanoid" id="A0A0C3JJ49"/>
<keyword evidence="3" id="KW-1185">Reference proteome</keyword>
<gene>
    <name evidence="2" type="ORF">M404DRAFT_970491</name>
</gene>
<sequence length="155" mass="17420">LETASNQMIEILMNHEIIAINQDPVIGTGFTPFRWGINVSMAFHPIKLLTYLLKSSSQTTLAMIHCEINTLDKPVMMFFNLTESLWIQAGIQYSYPDLWAHSNNGTAVRNFAAYNVPPHGIVALLLQDTGDEPEGLWPPCIVTEWCISQSCIRIN</sequence>
<evidence type="ECO:0000259" key="1">
    <source>
        <dbReference type="Pfam" id="PF17801"/>
    </source>
</evidence>
<feature type="domain" description="Alpha galactosidase C-terminal" evidence="1">
    <location>
        <begin position="77"/>
        <end position="126"/>
    </location>
</feature>
<reference evidence="2 3" key="1">
    <citation type="submission" date="2014-04" db="EMBL/GenBank/DDBJ databases">
        <authorList>
            <consortium name="DOE Joint Genome Institute"/>
            <person name="Kuo A."/>
            <person name="Kohler A."/>
            <person name="Costa M.D."/>
            <person name="Nagy L.G."/>
            <person name="Floudas D."/>
            <person name="Copeland A."/>
            <person name="Barry K.W."/>
            <person name="Cichocki N."/>
            <person name="Veneault-Fourrey C."/>
            <person name="LaButti K."/>
            <person name="Lindquist E.A."/>
            <person name="Lipzen A."/>
            <person name="Lundell T."/>
            <person name="Morin E."/>
            <person name="Murat C."/>
            <person name="Sun H."/>
            <person name="Tunlid A."/>
            <person name="Henrissat B."/>
            <person name="Grigoriev I.V."/>
            <person name="Hibbett D.S."/>
            <person name="Martin F."/>
            <person name="Nordberg H.P."/>
            <person name="Cantor M.N."/>
            <person name="Hua S.X."/>
        </authorList>
    </citation>
    <scope>NUCLEOTIDE SEQUENCE [LARGE SCALE GENOMIC DNA]</scope>
    <source>
        <strain evidence="2 3">Marx 270</strain>
    </source>
</reference>
<dbReference type="GO" id="GO:0016787">
    <property type="term" value="F:hydrolase activity"/>
    <property type="evidence" value="ECO:0007669"/>
    <property type="project" value="UniProtKB-KW"/>
</dbReference>
<dbReference type="SUPFAM" id="SSF51011">
    <property type="entry name" value="Glycosyl hydrolase domain"/>
    <property type="match status" value="1"/>
</dbReference>
<reference evidence="3" key="2">
    <citation type="submission" date="2015-01" db="EMBL/GenBank/DDBJ databases">
        <title>Evolutionary Origins and Diversification of the Mycorrhizal Mutualists.</title>
        <authorList>
            <consortium name="DOE Joint Genome Institute"/>
            <consortium name="Mycorrhizal Genomics Consortium"/>
            <person name="Kohler A."/>
            <person name="Kuo A."/>
            <person name="Nagy L.G."/>
            <person name="Floudas D."/>
            <person name="Copeland A."/>
            <person name="Barry K.W."/>
            <person name="Cichocki N."/>
            <person name="Veneault-Fourrey C."/>
            <person name="LaButti K."/>
            <person name="Lindquist E.A."/>
            <person name="Lipzen A."/>
            <person name="Lundell T."/>
            <person name="Morin E."/>
            <person name="Murat C."/>
            <person name="Riley R."/>
            <person name="Ohm R."/>
            <person name="Sun H."/>
            <person name="Tunlid A."/>
            <person name="Henrissat B."/>
            <person name="Grigoriev I.V."/>
            <person name="Hibbett D.S."/>
            <person name="Martin F."/>
        </authorList>
    </citation>
    <scope>NUCLEOTIDE SEQUENCE [LARGE SCALE GENOMIC DNA]</scope>
    <source>
        <strain evidence="3">Marx 270</strain>
    </source>
</reference>